<proteinExistence type="predicted"/>
<feature type="domain" description="DUF6884" evidence="1">
    <location>
        <begin position="6"/>
        <end position="140"/>
    </location>
</feature>
<name>A0A1H0AJB7_9BACI</name>
<sequence>MKTLCIIPCGKKKIWDINPSAGAVQAQHAYVGDLHKKSQAYADVFCSDYRILSAKHGFLGKDDILYENYDVSFNHQKKYQISRERLKDQVKQEGLAEFDSIIALTGRKYIPVIYSVFPETADIQYPLYNQKGIGYILQALAKAVQEEKPLSWSGIL</sequence>
<dbReference type="Proteomes" id="UP000198778">
    <property type="component" value="Unassembled WGS sequence"/>
</dbReference>
<dbReference type="EMBL" id="FNIL01000001">
    <property type="protein sequence ID" value="SDN33650.1"/>
    <property type="molecule type" value="Genomic_DNA"/>
</dbReference>
<dbReference type="OrthoDB" id="2364857at2"/>
<organism evidence="2 3">
    <name type="scientific">Alkalicoccus daliensis</name>
    <dbReference type="NCBI Taxonomy" id="745820"/>
    <lineage>
        <taxon>Bacteria</taxon>
        <taxon>Bacillati</taxon>
        <taxon>Bacillota</taxon>
        <taxon>Bacilli</taxon>
        <taxon>Bacillales</taxon>
        <taxon>Bacillaceae</taxon>
        <taxon>Alkalicoccus</taxon>
    </lineage>
</organism>
<dbReference type="AlphaFoldDB" id="A0A1H0AJB7"/>
<gene>
    <name evidence="2" type="ORF">SAMN04488053_101514</name>
</gene>
<accession>A0A1H0AJB7</accession>
<dbReference type="InterPro" id="IPR049251">
    <property type="entry name" value="DUF6884"/>
</dbReference>
<evidence type="ECO:0000313" key="2">
    <source>
        <dbReference type="EMBL" id="SDN33650.1"/>
    </source>
</evidence>
<protein>
    <recommendedName>
        <fullName evidence="1">DUF6884 domain-containing protein</fullName>
    </recommendedName>
</protein>
<dbReference type="STRING" id="745820.SAMN04488053_101514"/>
<keyword evidence="3" id="KW-1185">Reference proteome</keyword>
<dbReference type="Pfam" id="PF21818">
    <property type="entry name" value="DUF6884"/>
    <property type="match status" value="1"/>
</dbReference>
<dbReference type="RefSeq" id="WP_090840269.1">
    <property type="nucleotide sequence ID" value="NZ_FNIL01000001.1"/>
</dbReference>
<reference evidence="3" key="1">
    <citation type="submission" date="2016-10" db="EMBL/GenBank/DDBJ databases">
        <authorList>
            <person name="Varghese N."/>
            <person name="Submissions S."/>
        </authorList>
    </citation>
    <scope>NUCLEOTIDE SEQUENCE [LARGE SCALE GENOMIC DNA]</scope>
    <source>
        <strain evidence="3">CGMCC 1.10369</strain>
    </source>
</reference>
<evidence type="ECO:0000313" key="3">
    <source>
        <dbReference type="Proteomes" id="UP000198778"/>
    </source>
</evidence>
<evidence type="ECO:0000259" key="1">
    <source>
        <dbReference type="Pfam" id="PF21818"/>
    </source>
</evidence>